<keyword evidence="1" id="KW-0175">Coiled coil</keyword>
<keyword evidence="7" id="KW-1185">Reference proteome</keyword>
<feature type="domain" description="Transposase IS66 zinc-finger binding" evidence="4">
    <location>
        <begin position="119"/>
        <end position="159"/>
    </location>
</feature>
<evidence type="ECO:0000256" key="1">
    <source>
        <dbReference type="SAM" id="Coils"/>
    </source>
</evidence>
<dbReference type="KEGG" id="agv:OJF2_40350"/>
<feature type="compositionally biased region" description="Low complexity" evidence="2">
    <location>
        <begin position="72"/>
        <end position="84"/>
    </location>
</feature>
<dbReference type="AlphaFoldDB" id="A0A5B9W4D3"/>
<dbReference type="Pfam" id="PF13005">
    <property type="entry name" value="zf-IS66"/>
    <property type="match status" value="1"/>
</dbReference>
<feature type="domain" description="Transposase IS66 central" evidence="3">
    <location>
        <begin position="175"/>
        <end position="298"/>
    </location>
</feature>
<dbReference type="Proteomes" id="UP000324233">
    <property type="component" value="Chromosome"/>
</dbReference>
<dbReference type="InterPro" id="IPR052344">
    <property type="entry name" value="Transposase-related"/>
</dbReference>
<dbReference type="Pfam" id="PF03050">
    <property type="entry name" value="DDE_Tnp_IS66"/>
    <property type="match status" value="1"/>
</dbReference>
<feature type="domain" description="Transposase TnpC homeodomain" evidence="5">
    <location>
        <begin position="35"/>
        <end position="108"/>
    </location>
</feature>
<evidence type="ECO:0000313" key="6">
    <source>
        <dbReference type="EMBL" id="QEH35483.1"/>
    </source>
</evidence>
<dbReference type="PANTHER" id="PTHR33678">
    <property type="entry name" value="BLL1576 PROTEIN"/>
    <property type="match status" value="1"/>
</dbReference>
<dbReference type="InterPro" id="IPR004291">
    <property type="entry name" value="Transposase_IS66_central"/>
</dbReference>
<proteinExistence type="predicted"/>
<dbReference type="InterPro" id="IPR024474">
    <property type="entry name" value="Znf_dom_IS66"/>
</dbReference>
<name>A0A5B9W4D3_9BACT</name>
<dbReference type="PANTHER" id="PTHR33678:SF1">
    <property type="entry name" value="BLL1576 PROTEIN"/>
    <property type="match status" value="1"/>
</dbReference>
<dbReference type="EMBL" id="CP042997">
    <property type="protein sequence ID" value="QEH35483.1"/>
    <property type="molecule type" value="Genomic_DNA"/>
</dbReference>
<evidence type="ECO:0000313" key="7">
    <source>
        <dbReference type="Proteomes" id="UP000324233"/>
    </source>
</evidence>
<evidence type="ECO:0000259" key="5">
    <source>
        <dbReference type="Pfam" id="PF13007"/>
    </source>
</evidence>
<reference evidence="6 7" key="1">
    <citation type="submission" date="2019-08" db="EMBL/GenBank/DDBJ databases">
        <title>Deep-cultivation of Planctomycetes and their phenomic and genomic characterization uncovers novel biology.</title>
        <authorList>
            <person name="Wiegand S."/>
            <person name="Jogler M."/>
            <person name="Boedeker C."/>
            <person name="Pinto D."/>
            <person name="Vollmers J."/>
            <person name="Rivas-Marin E."/>
            <person name="Kohn T."/>
            <person name="Peeters S.H."/>
            <person name="Heuer A."/>
            <person name="Rast P."/>
            <person name="Oberbeckmann S."/>
            <person name="Bunk B."/>
            <person name="Jeske O."/>
            <person name="Meyerdierks A."/>
            <person name="Storesund J.E."/>
            <person name="Kallscheuer N."/>
            <person name="Luecker S."/>
            <person name="Lage O.M."/>
            <person name="Pohl T."/>
            <person name="Merkel B.J."/>
            <person name="Hornburger P."/>
            <person name="Mueller R.-W."/>
            <person name="Bruemmer F."/>
            <person name="Labrenz M."/>
            <person name="Spormann A.M."/>
            <person name="Op den Camp H."/>
            <person name="Overmann J."/>
            <person name="Amann R."/>
            <person name="Jetten M.S.M."/>
            <person name="Mascher T."/>
            <person name="Medema M.H."/>
            <person name="Devos D.P."/>
            <person name="Kaster A.-K."/>
            <person name="Ovreas L."/>
            <person name="Rohde M."/>
            <person name="Galperin M.Y."/>
            <person name="Jogler C."/>
        </authorList>
    </citation>
    <scope>NUCLEOTIDE SEQUENCE [LARGE SCALE GENOMIC DNA]</scope>
    <source>
        <strain evidence="6 7">OJF2</strain>
    </source>
</reference>
<feature type="compositionally biased region" description="Basic residues" evidence="2">
    <location>
        <begin position="87"/>
        <end position="97"/>
    </location>
</feature>
<feature type="coiled-coil region" evidence="1">
    <location>
        <begin position="19"/>
        <end position="46"/>
    </location>
</feature>
<evidence type="ECO:0000256" key="2">
    <source>
        <dbReference type="SAM" id="MobiDB-lite"/>
    </source>
</evidence>
<evidence type="ECO:0000259" key="3">
    <source>
        <dbReference type="Pfam" id="PF03050"/>
    </source>
</evidence>
<sequence>MCEHATPPPTDLELCHEIIRQQAETIRAAQRRIEQLEHQLGLVLRRQFSPRRERVDPDQLRLFTEDAAADVAEATPEEAPGPEVAKPKRHWRRKGRQRLPEGLPRKRVEYPLSDPELPCPDCGCPRTRIGEETSEQLEYVPSSLFVVVHALFRYACRACQEHVVLAEKPPRPIERGLPGPGLLAQTITSKFSDHLPLYRLEDIFSRHGVSLSRATLCGWMASCVKLLTPLHDLMVRRVLLPDIIHTDDTPVPVLDRSLTRTRKGRFRVYIGDARHPYVVCDYTPRHTRDGPARFLTGTAVTSRPTRTPATTGCTPGRT</sequence>
<dbReference type="InterPro" id="IPR024463">
    <property type="entry name" value="Transposase_TnpC_homeodom"/>
</dbReference>
<protein>
    <submittedName>
        <fullName evidence="6">Transposase IS66 family protein</fullName>
    </submittedName>
</protein>
<accession>A0A5B9W4D3</accession>
<feature type="region of interest" description="Disordered" evidence="2">
    <location>
        <begin position="72"/>
        <end position="102"/>
    </location>
</feature>
<organism evidence="6 7">
    <name type="scientific">Aquisphaera giovannonii</name>
    <dbReference type="NCBI Taxonomy" id="406548"/>
    <lineage>
        <taxon>Bacteria</taxon>
        <taxon>Pseudomonadati</taxon>
        <taxon>Planctomycetota</taxon>
        <taxon>Planctomycetia</taxon>
        <taxon>Isosphaerales</taxon>
        <taxon>Isosphaeraceae</taxon>
        <taxon>Aquisphaera</taxon>
    </lineage>
</organism>
<evidence type="ECO:0000259" key="4">
    <source>
        <dbReference type="Pfam" id="PF13005"/>
    </source>
</evidence>
<dbReference type="Pfam" id="PF13007">
    <property type="entry name" value="LZ_Tnp_IS66"/>
    <property type="match status" value="1"/>
</dbReference>
<gene>
    <name evidence="6" type="ORF">OJF2_40350</name>
</gene>